<sequence length="1230" mass="133983">MRKVILFFMLIGLVVIYPNIWYVDTTGNEADSLKAAIDSASASPGIDTVILSIGTFDLGLNGVELKDSLVLLGSKRDSCILTHVDRCMHLLYGSNLHYLLLKNLTVKDVKRFWLDQEGVALIFDSSHVKIESCTIANNEAVQKGGGILMKYGKLEISYSTIKDNKCLIYDNRYRDAMGGGICAIGVDTLRLTRVVIRGNHSSKGGGGIYIEDSYLESWDSGFVGNESDSSSGGLYASRNSRFNLFNTLFQENTGKEGGAIGVAGTSSGYIQGSWIIFNRAENGGAVFTEENGRMDLNWDIVACNTATEKGGAFYCTDTSYLNLSQIFAGDNINLNTLYPSGFAYLTGMDTLHATGSNIYHNSFLQDTELINTTSIVQPMENNFWWFTDSLQIDSIISGPVDFSPFSLTRGGVGELERADSIFLFQDKDMTIPYNLLTAPDTVYIRIYGFRRTQPSCALAICKSSVYPDGIVVMLSERDPYVFEGKVIVQPPSPTQDQRRDDADGVIRCKDPDSLVVYANINPNVITKAYTDSVFFNKKFLSFSRVLPESTGNCTLYLKNVGTNSVIIESISTRIFDAEYLGTLPDILPSGDSIGVRVGYTAPAYAPLRERDTLRAFFYGGGVAAYSYLTATTLRPHQWYVDTSGYEADSISLCVIQADSQPGRDTLFFAPGTYLIDGYRNGNGVPVYGDIVFIPSGERPLITSRNSLAFLVDIFSTLRIKNFDFTQIYVGGSSNRGCINASGNLIVDSCTFENFNATEYGYSYVLHGGGALIIKNSSFTNNIVIDAVINGAGIYIENCIFENNTNTLNGGSGGAIYQGGGTLTILNSLFRNNRADYGAGVFAFNVNGEINGCKFYNNHANIRGGGVYLVGSQISVDVKNSAFYTNYGEESGSGIFTAGGTANISTSTFLNNLSGSHGGSFMANGGNLLVDSCLIIDNGSLDSTNSGVGYVAGDDTLFIQYSNVYYNTYQNDVEYTNSGSITQELFNNFWWTTDLGEILSMLSGSVDFIPISDSSIPGAPGEPIAVDSIRTYLGGINVDSIGKPETLSVTMYGIDRDTSLIEAGVVIVNSSIYPDGIALGLLETGENTGIYSGSLIVYESDGTDTIRTDDIHQIIRVRPEGDTIRLMANTDTTVTYFVTYKAPTTGISNIPSVFNISAPFNISGRLNYQIPVKTHVRIEVLDIMGRKVSIPVDGIKQPGYYSLHLKLHSGIYFARMLTREYSKTTRMVILR</sequence>
<dbReference type="AlphaFoldDB" id="A0A7C0VAU6"/>
<gene>
    <name evidence="1" type="ORF">ENF18_05900</name>
</gene>
<reference evidence="1" key="1">
    <citation type="journal article" date="2020" name="mSystems">
        <title>Genome- and Community-Level Interaction Insights into Carbon Utilization and Element Cycling Functions of Hydrothermarchaeota in Hydrothermal Sediment.</title>
        <authorList>
            <person name="Zhou Z."/>
            <person name="Liu Y."/>
            <person name="Xu W."/>
            <person name="Pan J."/>
            <person name="Luo Z.H."/>
            <person name="Li M."/>
        </authorList>
    </citation>
    <scope>NUCLEOTIDE SEQUENCE [LARGE SCALE GENOMIC DNA]</scope>
    <source>
        <strain evidence="1">HyVt-102</strain>
    </source>
</reference>
<dbReference type="PANTHER" id="PTHR11319:SF35">
    <property type="entry name" value="OUTER MEMBRANE PROTEIN PMPC-RELATED"/>
    <property type="match status" value="1"/>
</dbReference>
<dbReference type="InterPro" id="IPR006626">
    <property type="entry name" value="PbH1"/>
</dbReference>
<protein>
    <submittedName>
        <fullName evidence="1">Right-handed parallel beta-helix repeat-containing protein</fullName>
    </submittedName>
</protein>
<dbReference type="InterPro" id="IPR011050">
    <property type="entry name" value="Pectin_lyase_fold/virulence"/>
</dbReference>
<name>A0A7C0VAU6_UNCW3</name>
<dbReference type="InterPro" id="IPR012334">
    <property type="entry name" value="Pectin_lyas_fold"/>
</dbReference>
<comment type="caution">
    <text evidence="1">The sequence shown here is derived from an EMBL/GenBank/DDBJ whole genome shotgun (WGS) entry which is preliminary data.</text>
</comment>
<organism evidence="1">
    <name type="scientific">candidate division WOR-3 bacterium</name>
    <dbReference type="NCBI Taxonomy" id="2052148"/>
    <lineage>
        <taxon>Bacteria</taxon>
        <taxon>Bacteria division WOR-3</taxon>
    </lineage>
</organism>
<dbReference type="PANTHER" id="PTHR11319">
    <property type="entry name" value="G PROTEIN-COUPLED RECEPTOR-RELATED"/>
    <property type="match status" value="1"/>
</dbReference>
<dbReference type="EMBL" id="DQWE01000281">
    <property type="protein sequence ID" value="HDI83307.1"/>
    <property type="molecule type" value="Genomic_DNA"/>
</dbReference>
<dbReference type="Proteomes" id="UP000885847">
    <property type="component" value="Unassembled WGS sequence"/>
</dbReference>
<dbReference type="SUPFAM" id="SSF51126">
    <property type="entry name" value="Pectin lyase-like"/>
    <property type="match status" value="2"/>
</dbReference>
<dbReference type="SMART" id="SM00710">
    <property type="entry name" value="PbH1"/>
    <property type="match status" value="8"/>
</dbReference>
<accession>A0A7C0VAU6</accession>
<evidence type="ECO:0000313" key="1">
    <source>
        <dbReference type="EMBL" id="HDI83307.1"/>
    </source>
</evidence>
<proteinExistence type="predicted"/>
<dbReference type="Gene3D" id="2.160.20.10">
    <property type="entry name" value="Single-stranded right-handed beta-helix, Pectin lyase-like"/>
    <property type="match status" value="2"/>
</dbReference>